<evidence type="ECO:0000313" key="2">
    <source>
        <dbReference type="EMBL" id="GAB0181352.1"/>
    </source>
</evidence>
<dbReference type="EMBL" id="BAAFJT010000002">
    <property type="protein sequence ID" value="GAB0181352.1"/>
    <property type="molecule type" value="Genomic_DNA"/>
</dbReference>
<dbReference type="Proteomes" id="UP001623348">
    <property type="component" value="Unassembled WGS sequence"/>
</dbReference>
<keyword evidence="3" id="KW-1185">Reference proteome</keyword>
<accession>A0ABC9W8L6</accession>
<organism evidence="2 3">
    <name type="scientific">Grus japonensis</name>
    <name type="common">Japanese crane</name>
    <name type="synonym">Red-crowned crane</name>
    <dbReference type="NCBI Taxonomy" id="30415"/>
    <lineage>
        <taxon>Eukaryota</taxon>
        <taxon>Metazoa</taxon>
        <taxon>Chordata</taxon>
        <taxon>Craniata</taxon>
        <taxon>Vertebrata</taxon>
        <taxon>Euteleostomi</taxon>
        <taxon>Archelosauria</taxon>
        <taxon>Archosauria</taxon>
        <taxon>Dinosauria</taxon>
        <taxon>Saurischia</taxon>
        <taxon>Theropoda</taxon>
        <taxon>Coelurosauria</taxon>
        <taxon>Aves</taxon>
        <taxon>Neognathae</taxon>
        <taxon>Neoaves</taxon>
        <taxon>Gruiformes</taxon>
        <taxon>Gruidae</taxon>
        <taxon>Grus</taxon>
    </lineage>
</organism>
<comment type="caution">
    <text evidence="2">The sequence shown here is derived from an EMBL/GenBank/DDBJ whole genome shotgun (WGS) entry which is preliminary data.</text>
</comment>
<evidence type="ECO:0000313" key="3">
    <source>
        <dbReference type="Proteomes" id="UP001623348"/>
    </source>
</evidence>
<sequence length="130" mass="14507">MPAGSKMDLPLAKAKPISNGGASNTNGYHKKHVFDSAFIRPIQVTWIAKRCIVTQNTSLDNRKKSCDISDHLVIKLQASIQFLLDNYRGSGFTVTNEWFSQHQGKRQQEGVFSSENIFYSNIISTARGMA</sequence>
<name>A0ABC9W8L6_GRUJA</name>
<feature type="region of interest" description="Disordered" evidence="1">
    <location>
        <begin position="1"/>
        <end position="23"/>
    </location>
</feature>
<proteinExistence type="predicted"/>
<gene>
    <name evidence="2" type="ORF">GRJ2_000600500</name>
</gene>
<reference evidence="2 3" key="1">
    <citation type="submission" date="2024-06" db="EMBL/GenBank/DDBJ databases">
        <title>The draft genome of Grus japonensis, version 3.</title>
        <authorList>
            <person name="Nabeshima K."/>
            <person name="Suzuki S."/>
            <person name="Onuma M."/>
        </authorList>
    </citation>
    <scope>NUCLEOTIDE SEQUENCE [LARGE SCALE GENOMIC DNA]</scope>
    <source>
        <strain evidence="2 3">451A</strain>
    </source>
</reference>
<protein>
    <submittedName>
        <fullName evidence="2">Uncharacterized protein</fullName>
    </submittedName>
</protein>
<evidence type="ECO:0000256" key="1">
    <source>
        <dbReference type="SAM" id="MobiDB-lite"/>
    </source>
</evidence>
<dbReference type="AlphaFoldDB" id="A0ABC9W8L6"/>